<feature type="non-terminal residue" evidence="1">
    <location>
        <position position="1"/>
    </location>
</feature>
<dbReference type="AlphaFoldDB" id="A0A835YMG4"/>
<proteinExistence type="predicted"/>
<accession>A0A835YMG4</accession>
<dbReference type="OrthoDB" id="191535at2759"/>
<dbReference type="EMBL" id="JAFCMP010000517">
    <property type="protein sequence ID" value="KAG5178171.1"/>
    <property type="molecule type" value="Genomic_DNA"/>
</dbReference>
<dbReference type="PANTHER" id="PTHR40861">
    <property type="entry name" value="DUF2183 DOMAIN-CONTAINING PROTEIN"/>
    <property type="match status" value="1"/>
</dbReference>
<name>A0A835YMG4_9STRA</name>
<keyword evidence="2" id="KW-1185">Reference proteome</keyword>
<gene>
    <name evidence="1" type="ORF">JKP88DRAFT_330462</name>
</gene>
<feature type="non-terminal residue" evidence="1">
    <location>
        <position position="259"/>
    </location>
</feature>
<sequence>RLLRVVTDIDDTVKSSGNLRLAGVIPLGGIDAQYERGQFYPGVFQFGLELAAHGVPRGLMPLPIAVLTARAKELLFALELDMEHPVSVAYRQCGAENGMEGWGLGPILYGSVKEWICWTRKSRRKVKNFRRLMELDGRNAIARGYMTEYVFIGDTGEGDFKAGIKMCENFPRELRALFLHMVYCVDDVCKVPEDYAVNGVPVLFFKTYVGAARKAYEAGLLNRYAVERVIAKAVEELEYSGAPRTSSKWSDLEADIEAA</sequence>
<evidence type="ECO:0000313" key="2">
    <source>
        <dbReference type="Proteomes" id="UP000664859"/>
    </source>
</evidence>
<evidence type="ECO:0000313" key="1">
    <source>
        <dbReference type="EMBL" id="KAG5178171.1"/>
    </source>
</evidence>
<comment type="caution">
    <text evidence="1">The sequence shown here is derived from an EMBL/GenBank/DDBJ whole genome shotgun (WGS) entry which is preliminary data.</text>
</comment>
<dbReference type="Proteomes" id="UP000664859">
    <property type="component" value="Unassembled WGS sequence"/>
</dbReference>
<dbReference type="PANTHER" id="PTHR40861:SF1">
    <property type="entry name" value="PHOSPHATIDATE PHOSPHATASE APP1 CATALYTIC DOMAIN-CONTAINING PROTEIN"/>
    <property type="match status" value="1"/>
</dbReference>
<organism evidence="1 2">
    <name type="scientific">Tribonema minus</name>
    <dbReference type="NCBI Taxonomy" id="303371"/>
    <lineage>
        <taxon>Eukaryota</taxon>
        <taxon>Sar</taxon>
        <taxon>Stramenopiles</taxon>
        <taxon>Ochrophyta</taxon>
        <taxon>PX clade</taxon>
        <taxon>Xanthophyceae</taxon>
        <taxon>Tribonematales</taxon>
        <taxon>Tribonemataceae</taxon>
        <taxon>Tribonema</taxon>
    </lineage>
</organism>
<reference evidence="1" key="1">
    <citation type="submission" date="2021-02" db="EMBL/GenBank/DDBJ databases">
        <title>First Annotated Genome of the Yellow-green Alga Tribonema minus.</title>
        <authorList>
            <person name="Mahan K.M."/>
        </authorList>
    </citation>
    <scope>NUCLEOTIDE SEQUENCE</scope>
    <source>
        <strain evidence="1">UTEX B ZZ1240</strain>
    </source>
</reference>
<protein>
    <submittedName>
        <fullName evidence="1">Uncharacterized protein</fullName>
    </submittedName>
</protein>